<dbReference type="Gramene" id="KOM54227">
    <property type="protein sequence ID" value="KOM54227"/>
    <property type="gene ID" value="LR48_Vigan10g011900"/>
</dbReference>
<protein>
    <submittedName>
        <fullName evidence="3">Uncharacterized protein</fullName>
    </submittedName>
</protein>
<dbReference type="AlphaFoldDB" id="A0A0L9VH28"/>
<reference evidence="3" key="2">
    <citation type="submission" date="2015-02" db="EMBL/GenBank/DDBJ databases">
        <authorList>
            <person name="Chooi Y.-H."/>
        </authorList>
    </citation>
    <scope>NUCLEOTIDE SEQUENCE</scope>
    <source>
        <tissue evidence="3">Seedling</tissue>
    </source>
</reference>
<evidence type="ECO:0000313" key="4">
    <source>
        <dbReference type="Proteomes" id="UP000053144"/>
    </source>
</evidence>
<dbReference type="EMBL" id="CM003380">
    <property type="protein sequence ID" value="KOM54227.1"/>
    <property type="molecule type" value="Genomic_DNA"/>
</dbReference>
<proteinExistence type="predicted"/>
<sequence>MGNSPGGLRLLGNGNYSYDIKLGKAAIIRLKMGRLQEEENSLSTSQTWQLTYSVDGVTSTLSIIKTTNHKLYKPIEEILHVRIEDYLPEANNWHIKEKNAAALPPQATESFFVTVRKDDEKGTSLLNVSLHQTCKYSEEKKFKRRRQRSTTGTSFDAYGCGTRTGVFVIEEKNRSNENLPYMVTVRHYYVNSGSTGKFRGSGVDIGFSVVVKIGVVNGQLDFSVEGPEEHPTSALFYMIEEVCRTGTWKPSACPHCNNIQSQQRRLLLSESEDSDTNLPTPPSHAGQQNASNKGRFKGDGIGSMIRAKNVNFNKWWT</sequence>
<organism evidence="3 4">
    <name type="scientific">Phaseolus angularis</name>
    <name type="common">Azuki bean</name>
    <name type="synonym">Vigna angularis</name>
    <dbReference type="NCBI Taxonomy" id="3914"/>
    <lineage>
        <taxon>Eukaryota</taxon>
        <taxon>Viridiplantae</taxon>
        <taxon>Streptophyta</taxon>
        <taxon>Embryophyta</taxon>
        <taxon>Tracheophyta</taxon>
        <taxon>Spermatophyta</taxon>
        <taxon>Magnoliopsida</taxon>
        <taxon>eudicotyledons</taxon>
        <taxon>Gunneridae</taxon>
        <taxon>Pentapetalae</taxon>
        <taxon>rosids</taxon>
        <taxon>fabids</taxon>
        <taxon>Fabales</taxon>
        <taxon>Fabaceae</taxon>
        <taxon>Papilionoideae</taxon>
        <taxon>50 kb inversion clade</taxon>
        <taxon>NPAAA clade</taxon>
        <taxon>indigoferoid/millettioid clade</taxon>
        <taxon>Phaseoleae</taxon>
        <taxon>Vigna</taxon>
    </lineage>
</organism>
<reference evidence="4" key="1">
    <citation type="journal article" date="2015" name="Proc. Natl. Acad. Sci. U.S.A.">
        <title>Genome sequencing of adzuki bean (Vigna angularis) provides insight into high starch and low fat accumulation and domestication.</title>
        <authorList>
            <person name="Yang K."/>
            <person name="Tian Z."/>
            <person name="Chen C."/>
            <person name="Luo L."/>
            <person name="Zhao B."/>
            <person name="Wang Z."/>
            <person name="Yu L."/>
            <person name="Li Y."/>
            <person name="Sun Y."/>
            <person name="Li W."/>
            <person name="Chen Y."/>
            <person name="Li Y."/>
            <person name="Zhang Y."/>
            <person name="Ai D."/>
            <person name="Zhao J."/>
            <person name="Shang C."/>
            <person name="Ma Y."/>
            <person name="Wu B."/>
            <person name="Wang M."/>
            <person name="Gao L."/>
            <person name="Sun D."/>
            <person name="Zhang P."/>
            <person name="Guo F."/>
            <person name="Wang W."/>
            <person name="Li Y."/>
            <person name="Wang J."/>
            <person name="Varshney R.K."/>
            <person name="Wang J."/>
            <person name="Ling H.Q."/>
            <person name="Wan P."/>
        </authorList>
    </citation>
    <scope>NUCLEOTIDE SEQUENCE</scope>
    <source>
        <strain evidence="4">cv. Jingnong 6</strain>
    </source>
</reference>
<dbReference type="Proteomes" id="UP000743370">
    <property type="component" value="Unassembled WGS sequence"/>
</dbReference>
<dbReference type="OrthoDB" id="1430781at2759"/>
<evidence type="ECO:0000313" key="2">
    <source>
        <dbReference type="EMBL" id="KAG2385293.1"/>
    </source>
</evidence>
<gene>
    <name evidence="2" type="ORF">HKW66_Vig0123850</name>
    <name evidence="3" type="ORF">LR48_Vigan10g011900</name>
</gene>
<feature type="region of interest" description="Disordered" evidence="1">
    <location>
        <begin position="271"/>
        <end position="298"/>
    </location>
</feature>
<dbReference type="OMA" id="IEMANTP"/>
<name>A0A0L9VH28_PHAAN</name>
<evidence type="ECO:0000313" key="5">
    <source>
        <dbReference type="Proteomes" id="UP000743370"/>
    </source>
</evidence>
<dbReference type="Proteomes" id="UP000053144">
    <property type="component" value="Chromosome 10"/>
</dbReference>
<dbReference type="EMBL" id="JABFOF010000008">
    <property type="protein sequence ID" value="KAG2385293.1"/>
    <property type="molecule type" value="Genomic_DNA"/>
</dbReference>
<evidence type="ECO:0000313" key="3">
    <source>
        <dbReference type="EMBL" id="KOM54227.1"/>
    </source>
</evidence>
<evidence type="ECO:0000256" key="1">
    <source>
        <dbReference type="SAM" id="MobiDB-lite"/>
    </source>
</evidence>
<reference evidence="2 5" key="3">
    <citation type="submission" date="2020-05" db="EMBL/GenBank/DDBJ databases">
        <title>Vigna angularis (adzuki bean) Var. LongXiaoDou No. 4 denovo assembly.</title>
        <authorList>
            <person name="Xiang H."/>
        </authorList>
    </citation>
    <scope>NUCLEOTIDE SEQUENCE [LARGE SCALE GENOMIC DNA]</scope>
    <source>
        <tissue evidence="2">Leaf</tissue>
    </source>
</reference>
<accession>A0A0L9VH28</accession>
<dbReference type="KEGG" id="var:108345117"/>